<dbReference type="Proteomes" id="UP000594220">
    <property type="component" value="Unplaced"/>
</dbReference>
<dbReference type="PROSITE" id="PS50240">
    <property type="entry name" value="TRYPSIN_DOM"/>
    <property type="match status" value="1"/>
</dbReference>
<feature type="domain" description="Peptidase S1" evidence="7">
    <location>
        <begin position="31"/>
        <end position="243"/>
    </location>
</feature>
<dbReference type="InterPro" id="IPR001254">
    <property type="entry name" value="Trypsin_dom"/>
</dbReference>
<reference evidence="8" key="1">
    <citation type="submission" date="2025-08" db="UniProtKB">
        <authorList>
            <consortium name="Ensembl"/>
        </authorList>
    </citation>
    <scope>IDENTIFICATION</scope>
</reference>
<evidence type="ECO:0000256" key="5">
    <source>
        <dbReference type="RuleBase" id="RU363034"/>
    </source>
</evidence>
<dbReference type="PRINTS" id="PR00722">
    <property type="entry name" value="CHYMOTRYPSIN"/>
</dbReference>
<dbReference type="GO" id="GO:0004252">
    <property type="term" value="F:serine-type endopeptidase activity"/>
    <property type="evidence" value="ECO:0007669"/>
    <property type="project" value="InterPro"/>
</dbReference>
<keyword evidence="3 5" id="KW-0720">Serine protease</keyword>
<keyword evidence="1 5" id="KW-0645">Protease</keyword>
<evidence type="ECO:0000256" key="4">
    <source>
        <dbReference type="ARBA" id="ARBA00023157"/>
    </source>
</evidence>
<dbReference type="InterPro" id="IPR033116">
    <property type="entry name" value="TRYPSIN_SER"/>
</dbReference>
<organism evidence="8 9">
    <name type="scientific">Crocodylus porosus</name>
    <name type="common">Saltwater crocodile</name>
    <name type="synonym">Estuarine crocodile</name>
    <dbReference type="NCBI Taxonomy" id="8502"/>
    <lineage>
        <taxon>Eukaryota</taxon>
        <taxon>Metazoa</taxon>
        <taxon>Chordata</taxon>
        <taxon>Craniata</taxon>
        <taxon>Vertebrata</taxon>
        <taxon>Euteleostomi</taxon>
        <taxon>Archelosauria</taxon>
        <taxon>Archosauria</taxon>
        <taxon>Crocodylia</taxon>
        <taxon>Longirostres</taxon>
        <taxon>Crocodylidae</taxon>
        <taxon>Crocodylus</taxon>
    </lineage>
</organism>
<evidence type="ECO:0000259" key="7">
    <source>
        <dbReference type="PROSITE" id="PS50240"/>
    </source>
</evidence>
<evidence type="ECO:0000256" key="2">
    <source>
        <dbReference type="ARBA" id="ARBA00022801"/>
    </source>
</evidence>
<dbReference type="SMART" id="SM00020">
    <property type="entry name" value="Tryp_SPc"/>
    <property type="match status" value="1"/>
</dbReference>
<evidence type="ECO:0000256" key="6">
    <source>
        <dbReference type="SAM" id="MobiDB-lite"/>
    </source>
</evidence>
<dbReference type="InterPro" id="IPR001314">
    <property type="entry name" value="Peptidase_S1A"/>
</dbReference>
<dbReference type="CDD" id="cd00190">
    <property type="entry name" value="Tryp_SPc"/>
    <property type="match status" value="1"/>
</dbReference>
<evidence type="ECO:0000256" key="1">
    <source>
        <dbReference type="ARBA" id="ARBA00022670"/>
    </source>
</evidence>
<dbReference type="GeneTree" id="ENSGT00940000159993"/>
<evidence type="ECO:0000313" key="8">
    <source>
        <dbReference type="Ensembl" id="ENSCPRP00005019057.1"/>
    </source>
</evidence>
<reference evidence="8" key="2">
    <citation type="submission" date="2025-09" db="UniProtKB">
        <authorList>
            <consortium name="Ensembl"/>
        </authorList>
    </citation>
    <scope>IDENTIFICATION</scope>
</reference>
<dbReference type="GO" id="GO:0006508">
    <property type="term" value="P:proteolysis"/>
    <property type="evidence" value="ECO:0007669"/>
    <property type="project" value="UniProtKB-KW"/>
</dbReference>
<dbReference type="PANTHER" id="PTHR24252">
    <property type="entry name" value="ACROSIN-RELATED"/>
    <property type="match status" value="1"/>
</dbReference>
<dbReference type="Pfam" id="PF00089">
    <property type="entry name" value="Trypsin"/>
    <property type="match status" value="1"/>
</dbReference>
<keyword evidence="4" id="KW-1015">Disulfide bond</keyword>
<dbReference type="FunFam" id="2.40.10.10:FF:000006">
    <property type="entry name" value="Serine proteinase stubble"/>
    <property type="match status" value="1"/>
</dbReference>
<dbReference type="SUPFAM" id="SSF50494">
    <property type="entry name" value="Trypsin-like serine proteases"/>
    <property type="match status" value="1"/>
</dbReference>
<dbReference type="Ensembl" id="ENSCPRT00005022309.1">
    <property type="protein sequence ID" value="ENSCPRP00005019057.1"/>
    <property type="gene ID" value="ENSCPRG00005013325.1"/>
</dbReference>
<keyword evidence="9" id="KW-1185">Reference proteome</keyword>
<evidence type="ECO:0000256" key="3">
    <source>
        <dbReference type="ARBA" id="ARBA00022825"/>
    </source>
</evidence>
<keyword evidence="2 5" id="KW-0378">Hydrolase</keyword>
<dbReference type="AlphaFoldDB" id="A0A7M4F7U5"/>
<dbReference type="PROSITE" id="PS00135">
    <property type="entry name" value="TRYPSIN_SER"/>
    <property type="match status" value="1"/>
</dbReference>
<protein>
    <submittedName>
        <fullName evidence="8">Transmembrane serine protease 9</fullName>
    </submittedName>
</protein>
<accession>A0A7M4F7U5</accession>
<proteinExistence type="predicted"/>
<dbReference type="Gene3D" id="2.40.10.10">
    <property type="entry name" value="Trypsin-like serine proteases"/>
    <property type="match status" value="3"/>
</dbReference>
<dbReference type="InterPro" id="IPR009003">
    <property type="entry name" value="Peptidase_S1_PA"/>
</dbReference>
<dbReference type="InterPro" id="IPR043504">
    <property type="entry name" value="Peptidase_S1_PA_chymotrypsin"/>
</dbReference>
<feature type="region of interest" description="Disordered" evidence="6">
    <location>
        <begin position="1"/>
        <end position="25"/>
    </location>
</feature>
<dbReference type="PROSITE" id="PS00134">
    <property type="entry name" value="TRYPSIN_HIS"/>
    <property type="match status" value="1"/>
</dbReference>
<gene>
    <name evidence="8" type="primary">TMPRSS9</name>
</gene>
<name>A0A7M4F7U5_CROPO</name>
<evidence type="ECO:0000313" key="9">
    <source>
        <dbReference type="Proteomes" id="UP000594220"/>
    </source>
</evidence>
<dbReference type="InterPro" id="IPR018114">
    <property type="entry name" value="TRYPSIN_HIS"/>
</dbReference>
<dbReference type="PANTHER" id="PTHR24252:SF26">
    <property type="entry name" value="TRANSMEMBRANE SERINE PROTEASE 9"/>
    <property type="match status" value="1"/>
</dbReference>
<sequence length="322" mass="34417">SHWHGGPVLTVSKGRSKNCGSRPAMQTANRIVGGSKASRGEFPWQVSLRENNEHFCGAAILTEKWLVSAAHCFNEVHAQPSGIAQIITHPSYNADTADFDVAVLELASPMAFNKYIQPVCLPGAGHHFPAGKKCLISGWGYLKEDFCKQCSLGMATVELLDQVLCSSLYSYALTDRMVCAGYLEGKIDSCQGDSGGPLVCEEPSGKFFLAGIVSWGIGCAEARRPGVYARVTKLRDWILDAVSASPAFTALTLPESSSSTNSSSATTEGISNSITSTPRAFSTISSTPSTSKPVTTARPQGIVLLQWSISLTSFNGQDRHDF</sequence>